<accession>A0A382S0K8</accession>
<dbReference type="InterPro" id="IPR011042">
    <property type="entry name" value="6-blade_b-propeller_TolB-like"/>
</dbReference>
<feature type="domain" description="Glucose/Sorbosone dehydrogenase" evidence="2">
    <location>
        <begin position="63"/>
        <end position="274"/>
    </location>
</feature>
<proteinExistence type="predicted"/>
<evidence type="ECO:0000259" key="2">
    <source>
        <dbReference type="Pfam" id="PF07995"/>
    </source>
</evidence>
<reference evidence="3" key="1">
    <citation type="submission" date="2018-05" db="EMBL/GenBank/DDBJ databases">
        <authorList>
            <person name="Lanie J.A."/>
            <person name="Ng W.-L."/>
            <person name="Kazmierczak K.M."/>
            <person name="Andrzejewski T.M."/>
            <person name="Davidsen T.M."/>
            <person name="Wayne K.J."/>
            <person name="Tettelin H."/>
            <person name="Glass J.I."/>
            <person name="Rusch D."/>
            <person name="Podicherti R."/>
            <person name="Tsui H.-C.T."/>
            <person name="Winkler M.E."/>
        </authorList>
    </citation>
    <scope>NUCLEOTIDE SEQUENCE</scope>
</reference>
<keyword evidence="1" id="KW-0472">Membrane</keyword>
<feature type="transmembrane region" description="Helical" evidence="1">
    <location>
        <begin position="5"/>
        <end position="24"/>
    </location>
</feature>
<feature type="non-terminal residue" evidence="3">
    <location>
        <position position="275"/>
    </location>
</feature>
<protein>
    <recommendedName>
        <fullName evidence="2">Glucose/Sorbosone dehydrogenase domain-containing protein</fullName>
    </recommendedName>
</protein>
<dbReference type="InterPro" id="IPR012938">
    <property type="entry name" value="Glc/Sorbosone_DH"/>
</dbReference>
<dbReference type="SUPFAM" id="SSF50952">
    <property type="entry name" value="Soluble quinoprotein glucose dehydrogenase"/>
    <property type="match status" value="1"/>
</dbReference>
<keyword evidence="1" id="KW-1133">Transmembrane helix</keyword>
<dbReference type="PANTHER" id="PTHR19328">
    <property type="entry name" value="HEDGEHOG-INTERACTING PROTEIN"/>
    <property type="match status" value="1"/>
</dbReference>
<dbReference type="AlphaFoldDB" id="A0A382S0K8"/>
<evidence type="ECO:0000256" key="1">
    <source>
        <dbReference type="SAM" id="Phobius"/>
    </source>
</evidence>
<gene>
    <name evidence="3" type="ORF">METZ01_LOCUS355956</name>
</gene>
<name>A0A382S0K8_9ZZZZ</name>
<dbReference type="InterPro" id="IPR011041">
    <property type="entry name" value="Quinoprot_gluc/sorb_DH_b-prop"/>
</dbReference>
<organism evidence="3">
    <name type="scientific">marine metagenome</name>
    <dbReference type="NCBI Taxonomy" id="408172"/>
    <lineage>
        <taxon>unclassified sequences</taxon>
        <taxon>metagenomes</taxon>
        <taxon>ecological metagenomes</taxon>
    </lineage>
</organism>
<sequence length="275" mass="30911">MKKIIAIIIAGILLSSLVFFLFIYNDPEFRYFIGTSTGLKDNPVLTDNNFIIEEVLVGIQSSTALTFIGNDILFLEKETGKIRHIQNNLLVHDPVWDFDVKMEGCECFTESGLLGIISIGSEIYVYVTEELDSENSVVENRIYRFTWENNKLQNQLLLNILPGDGNMHHGGAMVADSNKNVYAVIGDQTLETQLQNFNNELISDAGIILRVGIDDKVKSPSKSDSPNDHYYGVGIRNSFGLAIDPFTNNLWITENGTHEYDEINLTFPKYNSGWA</sequence>
<evidence type="ECO:0000313" key="3">
    <source>
        <dbReference type="EMBL" id="SVD03102.1"/>
    </source>
</evidence>
<dbReference type="PANTHER" id="PTHR19328:SF13">
    <property type="entry name" value="HIPL1 PROTEIN"/>
    <property type="match status" value="1"/>
</dbReference>
<dbReference type="Gene3D" id="2.120.10.30">
    <property type="entry name" value="TolB, C-terminal domain"/>
    <property type="match status" value="1"/>
</dbReference>
<keyword evidence="1" id="KW-0812">Transmembrane</keyword>
<dbReference type="EMBL" id="UINC01125340">
    <property type="protein sequence ID" value="SVD03102.1"/>
    <property type="molecule type" value="Genomic_DNA"/>
</dbReference>
<dbReference type="Pfam" id="PF07995">
    <property type="entry name" value="GSDH"/>
    <property type="match status" value="1"/>
</dbReference>